<feature type="binding site" evidence="6">
    <location>
        <position position="124"/>
    </location>
    <ligand>
        <name>Fe cation</name>
        <dbReference type="ChEBI" id="CHEBI:24875"/>
        <note>catalytic</note>
    </ligand>
</feature>
<evidence type="ECO:0000256" key="1">
    <source>
        <dbReference type="ARBA" id="ARBA00006622"/>
    </source>
</evidence>
<evidence type="ECO:0000313" key="8">
    <source>
        <dbReference type="EMBL" id="MTD14444.1"/>
    </source>
</evidence>
<evidence type="ECO:0000256" key="3">
    <source>
        <dbReference type="ARBA" id="ARBA00022964"/>
    </source>
</evidence>
<feature type="binding site" evidence="6">
    <location>
        <position position="170"/>
    </location>
    <ligand>
        <name>Fe cation</name>
        <dbReference type="ChEBI" id="CHEBI:24875"/>
        <note>catalytic</note>
    </ligand>
</feature>
<evidence type="ECO:0000256" key="7">
    <source>
        <dbReference type="SAM" id="MobiDB-lite"/>
    </source>
</evidence>
<evidence type="ECO:0000256" key="5">
    <source>
        <dbReference type="ARBA" id="ARBA00023004"/>
    </source>
</evidence>
<keyword evidence="3 8" id="KW-0223">Dioxygenase</keyword>
<dbReference type="PANTHER" id="PTHR12918:SF1">
    <property type="entry name" value="CYSTEINE DIOXYGENASE TYPE 1"/>
    <property type="match status" value="1"/>
</dbReference>
<evidence type="ECO:0000256" key="2">
    <source>
        <dbReference type="ARBA" id="ARBA00022723"/>
    </source>
</evidence>
<dbReference type="Gene3D" id="2.60.120.10">
    <property type="entry name" value="Jelly Rolls"/>
    <property type="match status" value="1"/>
</dbReference>
<protein>
    <submittedName>
        <fullName evidence="8">Cysteine dioxygenase</fullName>
    </submittedName>
</protein>
<feature type="region of interest" description="Disordered" evidence="7">
    <location>
        <begin position="1"/>
        <end position="22"/>
    </location>
</feature>
<name>A0A7K1FNT3_9ACTN</name>
<dbReference type="Pfam" id="PF05995">
    <property type="entry name" value="CDO_I"/>
    <property type="match status" value="1"/>
</dbReference>
<reference evidence="8 9" key="1">
    <citation type="submission" date="2019-11" db="EMBL/GenBank/DDBJ databases">
        <authorList>
            <person name="Jiang L.-Q."/>
        </authorList>
    </citation>
    <scope>NUCLEOTIDE SEQUENCE [LARGE SCALE GENOMIC DNA]</scope>
    <source>
        <strain evidence="8 9">YIM 132087</strain>
    </source>
</reference>
<feature type="binding site" evidence="6">
    <location>
        <position position="126"/>
    </location>
    <ligand>
        <name>Fe cation</name>
        <dbReference type="ChEBI" id="CHEBI:24875"/>
        <note>catalytic</note>
    </ligand>
</feature>
<sequence>MTAAGTATGPATAAAPQEQSTSDAVATLVNLPSTDGRPVNGARPIPEVLATTAVPAITLDTLPDRDLDAEELRALAAAIAADPAQWQQHVAFSDDERHYVSLHRDAHVDVWVLCWTPQNDTGWHDHDVSSGAVAVTQGCLTEHNLAVGAPSMASEVVAGQVFCFGPDHIHRLTGRDAGSVSVHVYSPPLWRMGQYTVSRSGMLRRKSVSYADELRPLDDMI</sequence>
<evidence type="ECO:0000256" key="4">
    <source>
        <dbReference type="ARBA" id="ARBA00023002"/>
    </source>
</evidence>
<keyword evidence="9" id="KW-1185">Reference proteome</keyword>
<keyword evidence="4" id="KW-0560">Oxidoreductase</keyword>
<organism evidence="8 9">
    <name type="scientific">Nakamurella alba</name>
    <dbReference type="NCBI Taxonomy" id="2665158"/>
    <lineage>
        <taxon>Bacteria</taxon>
        <taxon>Bacillati</taxon>
        <taxon>Actinomycetota</taxon>
        <taxon>Actinomycetes</taxon>
        <taxon>Nakamurellales</taxon>
        <taxon>Nakamurellaceae</taxon>
        <taxon>Nakamurella</taxon>
    </lineage>
</organism>
<dbReference type="InterPro" id="IPR011051">
    <property type="entry name" value="RmlC_Cupin_sf"/>
</dbReference>
<evidence type="ECO:0000313" key="9">
    <source>
        <dbReference type="Proteomes" id="UP000460221"/>
    </source>
</evidence>
<dbReference type="GO" id="GO:0008198">
    <property type="term" value="F:ferrous iron binding"/>
    <property type="evidence" value="ECO:0007669"/>
    <property type="project" value="TreeGrafter"/>
</dbReference>
<dbReference type="PANTHER" id="PTHR12918">
    <property type="entry name" value="CYSTEINE DIOXYGENASE"/>
    <property type="match status" value="1"/>
</dbReference>
<dbReference type="GO" id="GO:0016702">
    <property type="term" value="F:oxidoreductase activity, acting on single donors with incorporation of molecular oxygen, incorporation of two atoms of oxygen"/>
    <property type="evidence" value="ECO:0007669"/>
    <property type="project" value="InterPro"/>
</dbReference>
<dbReference type="Proteomes" id="UP000460221">
    <property type="component" value="Unassembled WGS sequence"/>
</dbReference>
<feature type="compositionally biased region" description="Low complexity" evidence="7">
    <location>
        <begin position="1"/>
        <end position="16"/>
    </location>
</feature>
<dbReference type="InterPro" id="IPR014710">
    <property type="entry name" value="RmlC-like_jellyroll"/>
</dbReference>
<proteinExistence type="inferred from homology"/>
<evidence type="ECO:0000256" key="6">
    <source>
        <dbReference type="PIRSR" id="PIRSR610300-51"/>
    </source>
</evidence>
<dbReference type="SUPFAM" id="SSF51182">
    <property type="entry name" value="RmlC-like cupins"/>
    <property type="match status" value="1"/>
</dbReference>
<comment type="caution">
    <text evidence="8">The sequence shown here is derived from an EMBL/GenBank/DDBJ whole genome shotgun (WGS) entry which is preliminary data.</text>
</comment>
<dbReference type="EMBL" id="WLYK01000003">
    <property type="protein sequence ID" value="MTD14444.1"/>
    <property type="molecule type" value="Genomic_DNA"/>
</dbReference>
<dbReference type="AlphaFoldDB" id="A0A7K1FNT3"/>
<dbReference type="RefSeq" id="WP_154768473.1">
    <property type="nucleotide sequence ID" value="NZ_WLYK01000003.1"/>
</dbReference>
<keyword evidence="5 6" id="KW-0408">Iron</keyword>
<comment type="similarity">
    <text evidence="1">Belongs to the cysteine dioxygenase family.</text>
</comment>
<dbReference type="CDD" id="cd10548">
    <property type="entry name" value="cupin_CDO"/>
    <property type="match status" value="1"/>
</dbReference>
<gene>
    <name evidence="8" type="ORF">GIS00_10835</name>
</gene>
<accession>A0A7K1FNT3</accession>
<keyword evidence="2 6" id="KW-0479">Metal-binding</keyword>
<dbReference type="InterPro" id="IPR010300">
    <property type="entry name" value="CDO_1"/>
</dbReference>